<feature type="compositionally biased region" description="Polar residues" evidence="1">
    <location>
        <begin position="194"/>
        <end position="205"/>
    </location>
</feature>
<gene>
    <name evidence="2" type="ORF">F2Q69_00019991</name>
</gene>
<sequence length="218" mass="24845">MSDLEIIDDFRAFWRYLEQAPEMTIELDHRSILEEEYRSMFTLDHRSIAKRAESTFGIGVPHGVPGDIWVHLELNGGDYSDLWMSTAWRDFPERLHEVTVTHIPERPGQSDIERSLAFLSRDTPPRATFSERHGEVARVSIARHPSQSDLARATWRVWPRTSINVQPGSGKIPLKTKPQKARSAQLAGKRTNTESDVTSSRPISPTVLLTGQEYKTIQ</sequence>
<proteinExistence type="predicted"/>
<name>A0A8S9QAV6_BRACR</name>
<evidence type="ECO:0000256" key="1">
    <source>
        <dbReference type="SAM" id="MobiDB-lite"/>
    </source>
</evidence>
<comment type="caution">
    <text evidence="2">The sequence shown here is derived from an EMBL/GenBank/DDBJ whole genome shotgun (WGS) entry which is preliminary data.</text>
</comment>
<evidence type="ECO:0000313" key="2">
    <source>
        <dbReference type="EMBL" id="KAF3535688.1"/>
    </source>
</evidence>
<reference evidence="2" key="1">
    <citation type="submission" date="2019-12" db="EMBL/GenBank/DDBJ databases">
        <title>Genome sequencing and annotation of Brassica cretica.</title>
        <authorList>
            <person name="Studholme D.J."/>
            <person name="Sarris P."/>
        </authorList>
    </citation>
    <scope>NUCLEOTIDE SEQUENCE</scope>
    <source>
        <strain evidence="2">PFS-109/04</strain>
        <tissue evidence="2">Leaf</tissue>
    </source>
</reference>
<dbReference type="EMBL" id="QGKX02001290">
    <property type="protein sequence ID" value="KAF3535688.1"/>
    <property type="molecule type" value="Genomic_DNA"/>
</dbReference>
<dbReference type="Proteomes" id="UP000712600">
    <property type="component" value="Unassembled WGS sequence"/>
</dbReference>
<dbReference type="AlphaFoldDB" id="A0A8S9QAV6"/>
<organism evidence="2 3">
    <name type="scientific">Brassica cretica</name>
    <name type="common">Mustard</name>
    <dbReference type="NCBI Taxonomy" id="69181"/>
    <lineage>
        <taxon>Eukaryota</taxon>
        <taxon>Viridiplantae</taxon>
        <taxon>Streptophyta</taxon>
        <taxon>Embryophyta</taxon>
        <taxon>Tracheophyta</taxon>
        <taxon>Spermatophyta</taxon>
        <taxon>Magnoliopsida</taxon>
        <taxon>eudicotyledons</taxon>
        <taxon>Gunneridae</taxon>
        <taxon>Pentapetalae</taxon>
        <taxon>rosids</taxon>
        <taxon>malvids</taxon>
        <taxon>Brassicales</taxon>
        <taxon>Brassicaceae</taxon>
        <taxon>Brassiceae</taxon>
        <taxon>Brassica</taxon>
    </lineage>
</organism>
<protein>
    <submittedName>
        <fullName evidence="2">Uncharacterized protein</fullName>
    </submittedName>
</protein>
<feature type="region of interest" description="Disordered" evidence="1">
    <location>
        <begin position="166"/>
        <end position="205"/>
    </location>
</feature>
<evidence type="ECO:0000313" key="3">
    <source>
        <dbReference type="Proteomes" id="UP000712600"/>
    </source>
</evidence>
<accession>A0A8S9QAV6</accession>